<dbReference type="PANTHER" id="PTHR45661">
    <property type="entry name" value="SURFACE ANTIGEN"/>
    <property type="match status" value="1"/>
</dbReference>
<organism evidence="2 3">
    <name type="scientific">Prevotella nigrescens</name>
    <dbReference type="NCBI Taxonomy" id="28133"/>
    <lineage>
        <taxon>Bacteria</taxon>
        <taxon>Pseudomonadati</taxon>
        <taxon>Bacteroidota</taxon>
        <taxon>Bacteroidia</taxon>
        <taxon>Bacteroidales</taxon>
        <taxon>Prevotellaceae</taxon>
        <taxon>Prevotella</taxon>
    </lineage>
</organism>
<evidence type="ECO:0000313" key="3">
    <source>
        <dbReference type="Proteomes" id="UP000787419"/>
    </source>
</evidence>
<dbReference type="SUPFAM" id="SSF52058">
    <property type="entry name" value="L domain-like"/>
    <property type="match status" value="2"/>
</dbReference>
<dbReference type="Gene3D" id="3.80.10.10">
    <property type="entry name" value="Ribonuclease Inhibitor"/>
    <property type="match status" value="4"/>
</dbReference>
<dbReference type="InterPro" id="IPR032675">
    <property type="entry name" value="LRR_dom_sf"/>
</dbReference>
<dbReference type="InterPro" id="IPR026906">
    <property type="entry name" value="LRR_5"/>
</dbReference>
<sequence length="1158" mass="125333">MKKIRFLLFMLLALFYVTNANALIVGNRFERDGITYEVTAMEEAHDGLPKRFNVKFVSSKMSGVVNIPAKVKDYPANQYEFDVTAIDNNSTVPHATSVVIPASVTTIGANAFQVGHIESIEIPATVTDIQKGAFSQMKSLKEIKVAAGNAKYSSDGGVLYEMEGTKKYLAGYPIAKPDANYTVPEGVVGVRTNAVQGALNLTAISLPASLKELPATKDGNGFTSCKKLTAINVNSANTTFKSVDGVVLSHDGKELVAYPCGKRGVINPAYDLTSDPGAEKGNVYKIPDGVEKILEGAFTSVEYLTAVELATSTTTIEKGAFTNMRNLRDVKIASHVASIGDGAFFGDIMLQKIKVDAANTTYKDDDGVLYDKAGKNLISFPAGRAGEYTTLSTTENIKPDAFRGAAKVTKVTLNTGLKTIGQDAFQQTKALKTINFGNPSTLEEIGQSAFWGSGLEKVELPASLKKLGTYAFKSNTNLKEVTVASGSQLEYLGDRAFESCSNLETFKFLGTNSLKTIGTSAFGGDSKLTSFNIPKGVTNIKTGAFDGCSSMKTVTFEAPAQVTNISEGAFQGASALERIELPESVTTISKDAFNKCKSLTEIVIPKNVTSIDPTGFQECAALEKFTVDPANAVYSSVDGFLLSKDKKVLKAFPPAKAGTYYTLLPPTIEEIGKQAFYYVQELENVTIPEKVKKIDEFAFDRVAKLNTIAFLSKVPIADVASSAFNPDNVDKSKISLSIRKDAAAAFNSDAFWNQFPNRLVSFDVETNGVGNGATEFFPLSKKAVMVVDVKADVFTYVVPAKVKNADDSKEYEVRLWADYGLQHAPANVKFEEIVFRNQLDYVGLNAFEKKDGSSTVKRIFFTCKKPAKDMSATKWEYGNTQHEFKSDLKIYVKKSVIDDYKSVAGHEHAGWNRYANQIEYKIPYYVTSAAAPAAAPKPLIKKKYGTFAREFDTDFGSYFAEEGKGKVAAFVTPISGVESGPGDYGHSTYMVKMSSIDLNGGAANDYSYIPAETGVLLKVLETEALPVDFYYTIGEKDDVTYSITGNMMTGIVVKDQIITVGSTPVYVVSGNKGIFKKARTGSLNMPVHKAYAKISGVPAGAKIAFVFDDGTEATGIEAIDDSEAKAVKHDVYYSLNGQRIEKPQHGVCIKNGKKIIIK</sequence>
<dbReference type="PANTHER" id="PTHR45661:SF3">
    <property type="entry name" value="IG-LIKE DOMAIN-CONTAINING PROTEIN"/>
    <property type="match status" value="1"/>
</dbReference>
<proteinExistence type="predicted"/>
<dbReference type="RefSeq" id="WP_278491131.1">
    <property type="nucleotide sequence ID" value="NZ_JABZTM010000148.1"/>
</dbReference>
<evidence type="ECO:0000313" key="2">
    <source>
        <dbReference type="EMBL" id="MBF1447805.1"/>
    </source>
</evidence>
<dbReference type="AlphaFoldDB" id="A0A9D5WZM6"/>
<dbReference type="EMBL" id="JABZTM010000148">
    <property type="protein sequence ID" value="MBF1447805.1"/>
    <property type="molecule type" value="Genomic_DNA"/>
</dbReference>
<dbReference type="Pfam" id="PF13306">
    <property type="entry name" value="LRR_5"/>
    <property type="match status" value="5"/>
</dbReference>
<comment type="caution">
    <text evidence="2">The sequence shown here is derived from an EMBL/GenBank/DDBJ whole genome shotgun (WGS) entry which is preliminary data.</text>
</comment>
<feature type="chain" id="PRO_5038691926" evidence="1">
    <location>
        <begin position="23"/>
        <end position="1158"/>
    </location>
</feature>
<reference evidence="2" key="1">
    <citation type="submission" date="2020-04" db="EMBL/GenBank/DDBJ databases">
        <title>Deep metagenomics examines the oral microbiome during advanced dental caries in children, revealing novel taxa and co-occurrences with host molecules.</title>
        <authorList>
            <person name="Baker J.L."/>
            <person name="Morton J.T."/>
            <person name="Dinis M."/>
            <person name="Alvarez R."/>
            <person name="Tran N.C."/>
            <person name="Knight R."/>
            <person name="Edlund A."/>
        </authorList>
    </citation>
    <scope>NUCLEOTIDE SEQUENCE</scope>
    <source>
        <strain evidence="2">JCVI_32_bin.50</strain>
    </source>
</reference>
<keyword evidence="1" id="KW-0732">Signal</keyword>
<dbReference type="Proteomes" id="UP000787419">
    <property type="component" value="Unassembled WGS sequence"/>
</dbReference>
<name>A0A9D5WZM6_9BACT</name>
<evidence type="ECO:0000256" key="1">
    <source>
        <dbReference type="SAM" id="SignalP"/>
    </source>
</evidence>
<gene>
    <name evidence="2" type="ORF">HXN55_10560</name>
</gene>
<protein>
    <submittedName>
        <fullName evidence="2">Leucine-rich repeat protein</fullName>
    </submittedName>
</protein>
<feature type="signal peptide" evidence="1">
    <location>
        <begin position="1"/>
        <end position="22"/>
    </location>
</feature>
<dbReference type="InterPro" id="IPR053139">
    <property type="entry name" value="Surface_bspA-like"/>
</dbReference>
<accession>A0A9D5WZM6</accession>